<comment type="caution">
    <text evidence="1">The sequence shown here is derived from an EMBL/GenBank/DDBJ whole genome shotgun (WGS) entry which is preliminary data.</text>
</comment>
<keyword evidence="2" id="KW-1185">Reference proteome</keyword>
<evidence type="ECO:0000313" key="2">
    <source>
        <dbReference type="Proteomes" id="UP000799755"/>
    </source>
</evidence>
<organism evidence="1 2">
    <name type="scientific">Lindgomyces ingoldianus</name>
    <dbReference type="NCBI Taxonomy" id="673940"/>
    <lineage>
        <taxon>Eukaryota</taxon>
        <taxon>Fungi</taxon>
        <taxon>Dikarya</taxon>
        <taxon>Ascomycota</taxon>
        <taxon>Pezizomycotina</taxon>
        <taxon>Dothideomycetes</taxon>
        <taxon>Pleosporomycetidae</taxon>
        <taxon>Pleosporales</taxon>
        <taxon>Lindgomycetaceae</taxon>
        <taxon>Lindgomyces</taxon>
    </lineage>
</organism>
<gene>
    <name evidence="1" type="ORF">BDR25DRAFT_391073</name>
</gene>
<evidence type="ECO:0000313" key="1">
    <source>
        <dbReference type="EMBL" id="KAF2476608.1"/>
    </source>
</evidence>
<dbReference type="EMBL" id="MU003494">
    <property type="protein sequence ID" value="KAF2476608.1"/>
    <property type="molecule type" value="Genomic_DNA"/>
</dbReference>
<accession>A0ACB6RBF0</accession>
<reference evidence="1" key="1">
    <citation type="journal article" date="2020" name="Stud. Mycol.">
        <title>101 Dothideomycetes genomes: a test case for predicting lifestyles and emergence of pathogens.</title>
        <authorList>
            <person name="Haridas S."/>
            <person name="Albert R."/>
            <person name="Binder M."/>
            <person name="Bloem J."/>
            <person name="Labutti K."/>
            <person name="Salamov A."/>
            <person name="Andreopoulos B."/>
            <person name="Baker S."/>
            <person name="Barry K."/>
            <person name="Bills G."/>
            <person name="Bluhm B."/>
            <person name="Cannon C."/>
            <person name="Castanera R."/>
            <person name="Culley D."/>
            <person name="Daum C."/>
            <person name="Ezra D."/>
            <person name="Gonzalez J."/>
            <person name="Henrissat B."/>
            <person name="Kuo A."/>
            <person name="Liang C."/>
            <person name="Lipzen A."/>
            <person name="Lutzoni F."/>
            <person name="Magnuson J."/>
            <person name="Mondo S."/>
            <person name="Nolan M."/>
            <person name="Ohm R."/>
            <person name="Pangilinan J."/>
            <person name="Park H.-J."/>
            <person name="Ramirez L."/>
            <person name="Alfaro M."/>
            <person name="Sun H."/>
            <person name="Tritt A."/>
            <person name="Yoshinaga Y."/>
            <person name="Zwiers L.-H."/>
            <person name="Turgeon B."/>
            <person name="Goodwin S."/>
            <person name="Spatafora J."/>
            <person name="Crous P."/>
            <person name="Grigoriev I."/>
        </authorList>
    </citation>
    <scope>NUCLEOTIDE SEQUENCE</scope>
    <source>
        <strain evidence="1">ATCC 200398</strain>
    </source>
</reference>
<name>A0ACB6RBF0_9PLEO</name>
<sequence length="113" mass="12859">MPDASRNHCLTATTLPCQPTPPPSFESFPTLIGLLSRYFFWTLSVTLGSTNVHAEGRPSYHLYGAHLSFTLRFGYFINAQPRRLRPGHHSLGFLAHLTWTYSFFPICQLFTLL</sequence>
<dbReference type="Proteomes" id="UP000799755">
    <property type="component" value="Unassembled WGS sequence"/>
</dbReference>
<proteinExistence type="predicted"/>
<protein>
    <submittedName>
        <fullName evidence="1">Uncharacterized protein</fullName>
    </submittedName>
</protein>